<dbReference type="GO" id="GO:0010181">
    <property type="term" value="F:FMN binding"/>
    <property type="evidence" value="ECO:0007669"/>
    <property type="project" value="InterPro"/>
</dbReference>
<dbReference type="PANTHER" id="PTHR22893:SF91">
    <property type="entry name" value="NADPH DEHYDROGENASE 2-RELATED"/>
    <property type="match status" value="1"/>
</dbReference>
<dbReference type="Proteomes" id="UP001050691">
    <property type="component" value="Unassembled WGS sequence"/>
</dbReference>
<protein>
    <recommendedName>
        <fullName evidence="1">NADH:flavin oxidoreductase/NADH oxidase N-terminal domain-containing protein</fullName>
    </recommendedName>
</protein>
<keyword evidence="3" id="KW-1185">Reference proteome</keyword>
<dbReference type="Pfam" id="PF00724">
    <property type="entry name" value="Oxidored_FMN"/>
    <property type="match status" value="2"/>
</dbReference>
<name>A0AAV5AE83_9AGAM</name>
<accession>A0AAV5AE83</accession>
<dbReference type="SUPFAM" id="SSF51395">
    <property type="entry name" value="FMN-linked oxidoreductases"/>
    <property type="match status" value="1"/>
</dbReference>
<feature type="domain" description="NADH:flavin oxidoreductase/NADH oxidase N-terminal" evidence="1">
    <location>
        <begin position="4"/>
        <end position="99"/>
    </location>
</feature>
<sequence>MPSLSDPLQLGELRLRNRNIVGAMIRNRSTGNMPNELNAEYYAQRALGNAGLIITEGTLISQQGTEWENIPGIWNRDQIKAWSNVVQAVHEAGGQIFCQPTAVTDPKELVSLYKNAAQHAKQAGFDGVEVHAGDGYLLHQFLDSTSNHRTDRWGGSIENRARFTLDVVRALIEVWGYDRVGIKLTPCGGLNDVGMPLEETIQTYTYLVQQLDSLPVLYITLVRDVPRLCPRFEDKSRSTPHDVLETYRHHVRRPYLFLNAGISISEAEELLREEKLDAVVFGRLWISHPDLQLRIEYGVPVDVPIDPTTILGRSYVDPRRGYVDYPVVVNLLGNCLSPRT</sequence>
<dbReference type="PANTHER" id="PTHR22893">
    <property type="entry name" value="NADH OXIDOREDUCTASE-RELATED"/>
    <property type="match status" value="1"/>
</dbReference>
<feature type="domain" description="NADH:flavin oxidoreductase/NADH oxidase N-terminal" evidence="1">
    <location>
        <begin position="107"/>
        <end position="300"/>
    </location>
</feature>
<dbReference type="InterPro" id="IPR045247">
    <property type="entry name" value="Oye-like"/>
</dbReference>
<comment type="caution">
    <text evidence="2">The sequence shown here is derived from an EMBL/GenBank/DDBJ whole genome shotgun (WGS) entry which is preliminary data.</text>
</comment>
<gene>
    <name evidence="2" type="ORF">Clacol_007194</name>
</gene>
<dbReference type="InterPro" id="IPR013785">
    <property type="entry name" value="Aldolase_TIM"/>
</dbReference>
<organism evidence="2 3">
    <name type="scientific">Clathrus columnatus</name>
    <dbReference type="NCBI Taxonomy" id="1419009"/>
    <lineage>
        <taxon>Eukaryota</taxon>
        <taxon>Fungi</taxon>
        <taxon>Dikarya</taxon>
        <taxon>Basidiomycota</taxon>
        <taxon>Agaricomycotina</taxon>
        <taxon>Agaricomycetes</taxon>
        <taxon>Phallomycetidae</taxon>
        <taxon>Phallales</taxon>
        <taxon>Clathraceae</taxon>
        <taxon>Clathrus</taxon>
    </lineage>
</organism>
<dbReference type="InterPro" id="IPR001155">
    <property type="entry name" value="OxRdtase_FMN_N"/>
</dbReference>
<dbReference type="EMBL" id="BPWL01000008">
    <property type="protein sequence ID" value="GJJ12947.1"/>
    <property type="molecule type" value="Genomic_DNA"/>
</dbReference>
<reference evidence="2" key="1">
    <citation type="submission" date="2021-10" db="EMBL/GenBank/DDBJ databases">
        <title>De novo Genome Assembly of Clathrus columnatus (Basidiomycota, Fungi) Using Illumina and Nanopore Sequence Data.</title>
        <authorList>
            <person name="Ogiso-Tanaka E."/>
            <person name="Itagaki H."/>
            <person name="Hosoya T."/>
            <person name="Hosaka K."/>
        </authorList>
    </citation>
    <scope>NUCLEOTIDE SEQUENCE</scope>
    <source>
        <strain evidence="2">MO-923</strain>
    </source>
</reference>
<dbReference type="GO" id="GO:0016491">
    <property type="term" value="F:oxidoreductase activity"/>
    <property type="evidence" value="ECO:0007669"/>
    <property type="project" value="InterPro"/>
</dbReference>
<proteinExistence type="predicted"/>
<dbReference type="AlphaFoldDB" id="A0AAV5AE83"/>
<dbReference type="Gene3D" id="3.20.20.70">
    <property type="entry name" value="Aldolase class I"/>
    <property type="match status" value="2"/>
</dbReference>
<evidence type="ECO:0000313" key="3">
    <source>
        <dbReference type="Proteomes" id="UP001050691"/>
    </source>
</evidence>
<evidence type="ECO:0000313" key="2">
    <source>
        <dbReference type="EMBL" id="GJJ12947.1"/>
    </source>
</evidence>
<evidence type="ECO:0000259" key="1">
    <source>
        <dbReference type="Pfam" id="PF00724"/>
    </source>
</evidence>